<dbReference type="EC" id="7.1.1.2" evidence="3"/>
<evidence type="ECO:0000256" key="10">
    <source>
        <dbReference type="ARBA" id="ARBA00022989"/>
    </source>
</evidence>
<evidence type="ECO:0000256" key="8">
    <source>
        <dbReference type="ARBA" id="ARBA00022967"/>
    </source>
</evidence>
<feature type="transmembrane region" description="Helical" evidence="16">
    <location>
        <begin position="47"/>
        <end position="67"/>
    </location>
</feature>
<keyword evidence="9" id="KW-0249">Electron transport</keyword>
<gene>
    <name evidence="17" type="primary">ND6</name>
</gene>
<keyword evidence="7 16" id="KW-0812">Transmembrane</keyword>
<comment type="catalytic activity">
    <reaction evidence="15">
        <text>a ubiquinone + NADH + 5 H(+)(in) = a ubiquinol + NAD(+) + 4 H(+)(out)</text>
        <dbReference type="Rhea" id="RHEA:29091"/>
        <dbReference type="Rhea" id="RHEA-COMP:9565"/>
        <dbReference type="Rhea" id="RHEA-COMP:9566"/>
        <dbReference type="ChEBI" id="CHEBI:15378"/>
        <dbReference type="ChEBI" id="CHEBI:16389"/>
        <dbReference type="ChEBI" id="CHEBI:17976"/>
        <dbReference type="ChEBI" id="CHEBI:57540"/>
        <dbReference type="ChEBI" id="CHEBI:57945"/>
        <dbReference type="EC" id="7.1.1.2"/>
    </reaction>
</comment>
<accession>H9BJW5</accession>
<evidence type="ECO:0000256" key="16">
    <source>
        <dbReference type="SAM" id="Phobius"/>
    </source>
</evidence>
<keyword evidence="5" id="KW-0813">Transport</keyword>
<evidence type="ECO:0000256" key="11">
    <source>
        <dbReference type="ARBA" id="ARBA00023027"/>
    </source>
</evidence>
<evidence type="ECO:0000256" key="5">
    <source>
        <dbReference type="ARBA" id="ARBA00022448"/>
    </source>
</evidence>
<reference evidence="17" key="2">
    <citation type="journal article" date="2012" name="Mol. Phylogenet. Evol.">
        <title>Phylogenetically informative rearrangements in mitochondrial genomes of Coleoptera, and monophyly of aquatic elateriform beetles (Dryopoidea).</title>
        <authorList>
            <person name="Timmermans M.J."/>
            <person name="Vogler A.P."/>
        </authorList>
    </citation>
    <scope>NUCLEOTIDE SEQUENCE</scope>
</reference>
<dbReference type="GO" id="GO:0031966">
    <property type="term" value="C:mitochondrial membrane"/>
    <property type="evidence" value="ECO:0007669"/>
    <property type="project" value="UniProtKB-SubCell"/>
</dbReference>
<keyword evidence="10 16" id="KW-1133">Transmembrane helix</keyword>
<keyword evidence="13 16" id="KW-0472">Membrane</keyword>
<evidence type="ECO:0000256" key="14">
    <source>
        <dbReference type="ARBA" id="ARBA00031019"/>
    </source>
</evidence>
<keyword evidence="6" id="KW-0679">Respiratory chain</keyword>
<name>H9BJW5_9COLE</name>
<evidence type="ECO:0000256" key="4">
    <source>
        <dbReference type="ARBA" id="ARBA00021095"/>
    </source>
</evidence>
<comment type="subcellular location">
    <subcellularLocation>
        <location evidence="1">Mitochondrion membrane</location>
        <topology evidence="1">Multi-pass membrane protein</topology>
    </subcellularLocation>
</comment>
<evidence type="ECO:0000256" key="7">
    <source>
        <dbReference type="ARBA" id="ARBA00022692"/>
    </source>
</evidence>
<evidence type="ECO:0000256" key="12">
    <source>
        <dbReference type="ARBA" id="ARBA00023128"/>
    </source>
</evidence>
<dbReference type="GO" id="GO:0008137">
    <property type="term" value="F:NADH dehydrogenase (ubiquinone) activity"/>
    <property type="evidence" value="ECO:0007669"/>
    <property type="project" value="UniProtKB-EC"/>
</dbReference>
<geneLocation type="mitochondrion" evidence="17"/>
<feature type="transmembrane region" description="Helical" evidence="16">
    <location>
        <begin position="79"/>
        <end position="100"/>
    </location>
</feature>
<feature type="transmembrane region" description="Helical" evidence="16">
    <location>
        <begin position="138"/>
        <end position="158"/>
    </location>
</feature>
<evidence type="ECO:0000256" key="15">
    <source>
        <dbReference type="ARBA" id="ARBA00049551"/>
    </source>
</evidence>
<keyword evidence="11" id="KW-0520">NAD</keyword>
<evidence type="ECO:0000256" key="1">
    <source>
        <dbReference type="ARBA" id="ARBA00004225"/>
    </source>
</evidence>
<reference evidence="17" key="1">
    <citation type="submission" date="2011-11" db="EMBL/GenBank/DDBJ databases">
        <authorList>
            <person name="Timmermans M.J.T.N."/>
            <person name="Vogler A.P."/>
        </authorList>
    </citation>
    <scope>NUCLEOTIDE SEQUENCE</scope>
</reference>
<dbReference type="EMBL" id="JQ034407">
    <property type="protein sequence ID" value="AFC36304.1"/>
    <property type="molecule type" value="Genomic_DNA"/>
</dbReference>
<dbReference type="InterPro" id="IPR050269">
    <property type="entry name" value="ComplexI_Subunit6"/>
</dbReference>
<evidence type="ECO:0000256" key="13">
    <source>
        <dbReference type="ARBA" id="ARBA00023136"/>
    </source>
</evidence>
<evidence type="ECO:0000256" key="9">
    <source>
        <dbReference type="ARBA" id="ARBA00022982"/>
    </source>
</evidence>
<evidence type="ECO:0000256" key="6">
    <source>
        <dbReference type="ARBA" id="ARBA00022660"/>
    </source>
</evidence>
<dbReference type="PANTHER" id="PTHR11435">
    <property type="entry name" value="NADH UBIQUINONE OXIDOREDUCTASE SUBUNIT ND6"/>
    <property type="match status" value="1"/>
</dbReference>
<proteinExistence type="inferred from homology"/>
<organism evidence="17">
    <name type="scientific">Limnius volckmari</name>
    <dbReference type="NCBI Taxonomy" id="195218"/>
    <lineage>
        <taxon>Eukaryota</taxon>
        <taxon>Metazoa</taxon>
        <taxon>Ecdysozoa</taxon>
        <taxon>Arthropoda</taxon>
        <taxon>Hexapoda</taxon>
        <taxon>Insecta</taxon>
        <taxon>Pterygota</taxon>
        <taxon>Neoptera</taxon>
        <taxon>Endopterygota</taxon>
        <taxon>Coleoptera</taxon>
        <taxon>Polyphaga</taxon>
        <taxon>Elateriformia</taxon>
        <taxon>Byrrhoidea</taxon>
        <taxon>Elmidae</taxon>
        <taxon>Elminae</taxon>
        <taxon>Limnius</taxon>
    </lineage>
</organism>
<keyword evidence="8" id="KW-1278">Translocase</keyword>
<dbReference type="PANTHER" id="PTHR11435:SF1">
    <property type="entry name" value="NADH-UBIQUINONE OXIDOREDUCTASE CHAIN 6"/>
    <property type="match status" value="1"/>
</dbReference>
<evidence type="ECO:0000256" key="3">
    <source>
        <dbReference type="ARBA" id="ARBA00012944"/>
    </source>
</evidence>
<sequence length="169" mass="19667">MLSILMILTISMSLIFLFLNHPLSMGMSLLIQSTLISMITGFYNHNFWFSYILFLIMVGGMLVLFIYMTSIASNEMFKFSNKLMIMLASITMMMIIITIFQDQLMPNLQVFNVDSTMFNNKETYKLSLNKYLNFPSSMILLFMIIYLFITLIAVVKITNISYGPLRQKY</sequence>
<comment type="similarity">
    <text evidence="2">Belongs to the complex I subunit 6 family.</text>
</comment>
<dbReference type="AlphaFoldDB" id="H9BJW5"/>
<protein>
    <recommendedName>
        <fullName evidence="4">NADH-ubiquinone oxidoreductase chain 6</fullName>
        <ecNumber evidence="3">7.1.1.2</ecNumber>
    </recommendedName>
    <alternativeName>
        <fullName evidence="14">NADH dehydrogenase subunit 6</fullName>
    </alternativeName>
</protein>
<keyword evidence="12 17" id="KW-0496">Mitochondrion</keyword>
<evidence type="ECO:0000313" key="17">
    <source>
        <dbReference type="EMBL" id="AFC36304.1"/>
    </source>
</evidence>
<evidence type="ECO:0000256" key="2">
    <source>
        <dbReference type="ARBA" id="ARBA00005698"/>
    </source>
</evidence>